<dbReference type="RefSeq" id="WP_176245872.1">
    <property type="nucleotide sequence ID" value="NZ_JAAKZK010000015.1"/>
</dbReference>
<feature type="chain" id="PRO_5040865251" evidence="1">
    <location>
        <begin position="19"/>
        <end position="249"/>
    </location>
</feature>
<dbReference type="Gene3D" id="3.40.190.10">
    <property type="entry name" value="Periplasmic binding protein-like II"/>
    <property type="match status" value="2"/>
</dbReference>
<comment type="caution">
    <text evidence="2">The sequence shown here is derived from an EMBL/GenBank/DDBJ whole genome shotgun (WGS) entry which is preliminary data.</text>
</comment>
<dbReference type="AlphaFoldDB" id="A0A9X4FCQ0"/>
<dbReference type="Proteomes" id="UP001140973">
    <property type="component" value="Unassembled WGS sequence"/>
</dbReference>
<dbReference type="EMBL" id="JAKNAP010000006">
    <property type="protein sequence ID" value="MDE1356317.1"/>
    <property type="molecule type" value="Genomic_DNA"/>
</dbReference>
<organism evidence="2 3">
    <name type="scientific">Vibrio aestuarianus</name>
    <dbReference type="NCBI Taxonomy" id="28171"/>
    <lineage>
        <taxon>Bacteria</taxon>
        <taxon>Pseudomonadati</taxon>
        <taxon>Pseudomonadota</taxon>
        <taxon>Gammaproteobacteria</taxon>
        <taxon>Vibrionales</taxon>
        <taxon>Vibrionaceae</taxon>
        <taxon>Vibrio</taxon>
    </lineage>
</organism>
<sequence>MKAISWMLSCLLLSCSLAAQEMRVKFAIGEWAPYTSSSANPNEKIAELIVVKAFESQGYQVELDYFPWSRSLRLAAQDKYDGSFPWMVSDSRQEKFLISVPFFTQKIVFFSHKDMGFTWNNTEDLKKYIIGATQDYQATNYLINLGVEPNIANAEEINFIKLAKKRIDAYPTGLIRGNYLLGKLFDSKEASQFQVSSQSLMEDEMHILFSKHNLERSQHLNRVFARGLQQLIDSGEYQLIVFDSNRIDE</sequence>
<dbReference type="PANTHER" id="PTHR38834:SF3">
    <property type="entry name" value="SOLUTE-BINDING PROTEIN FAMILY 3_N-TERMINAL DOMAIN-CONTAINING PROTEIN"/>
    <property type="match status" value="1"/>
</dbReference>
<reference evidence="2" key="1">
    <citation type="submission" date="2022-02" db="EMBL/GenBank/DDBJ databases">
        <title>Emergence and expansion in Europe of a Vibrio aestuarianus clonal complex pathogenic for oysters.</title>
        <authorList>
            <person name="Mesnil A."/>
            <person name="Travers M.-A."/>
        </authorList>
    </citation>
    <scope>NUCLEOTIDE SEQUENCE</scope>
    <source>
        <strain evidence="2">151-ITT-15-cp-1</strain>
    </source>
</reference>
<evidence type="ECO:0000313" key="2">
    <source>
        <dbReference type="EMBL" id="MDE1356317.1"/>
    </source>
</evidence>
<name>A0A9X4FCQ0_9VIBR</name>
<dbReference type="PROSITE" id="PS51257">
    <property type="entry name" value="PROKAR_LIPOPROTEIN"/>
    <property type="match status" value="1"/>
</dbReference>
<feature type="signal peptide" evidence="1">
    <location>
        <begin position="1"/>
        <end position="18"/>
    </location>
</feature>
<evidence type="ECO:0000313" key="3">
    <source>
        <dbReference type="Proteomes" id="UP001140973"/>
    </source>
</evidence>
<proteinExistence type="predicted"/>
<evidence type="ECO:0000256" key="1">
    <source>
        <dbReference type="SAM" id="SignalP"/>
    </source>
</evidence>
<gene>
    <name evidence="2" type="ORF">L9W73_03195</name>
</gene>
<dbReference type="SUPFAM" id="SSF53850">
    <property type="entry name" value="Periplasmic binding protein-like II"/>
    <property type="match status" value="1"/>
</dbReference>
<protein>
    <submittedName>
        <fullName evidence="2">Transporter substrate-binding domain-containing protein</fullName>
    </submittedName>
</protein>
<accession>A0A9X4FCQ0</accession>
<keyword evidence="1" id="KW-0732">Signal</keyword>
<dbReference type="PANTHER" id="PTHR38834">
    <property type="entry name" value="PERIPLASMIC SUBSTRATE BINDING PROTEIN FAMILY 3"/>
    <property type="match status" value="1"/>
</dbReference>